<dbReference type="Pfam" id="PF01522">
    <property type="entry name" value="Polysacc_deac_1"/>
    <property type="match status" value="1"/>
</dbReference>
<dbReference type="PANTHER" id="PTHR34216:SF11">
    <property type="entry name" value="CHITOOLIGOSACCHARIDE DEACETYLASE"/>
    <property type="match status" value="1"/>
</dbReference>
<feature type="domain" description="NodB homology" evidence="2">
    <location>
        <begin position="16"/>
        <end position="252"/>
    </location>
</feature>
<organism evidence="3 4">
    <name type="scientific">Microbulbifer bruguierae</name>
    <dbReference type="NCBI Taxonomy" id="3029061"/>
    <lineage>
        <taxon>Bacteria</taxon>
        <taxon>Pseudomonadati</taxon>
        <taxon>Pseudomonadota</taxon>
        <taxon>Gammaproteobacteria</taxon>
        <taxon>Cellvibrionales</taxon>
        <taxon>Microbulbiferaceae</taxon>
        <taxon>Microbulbifer</taxon>
    </lineage>
</organism>
<accession>A0ABY8NFW2</accession>
<reference evidence="3 4" key="1">
    <citation type="submission" date="2023-02" db="EMBL/GenBank/DDBJ databases">
        <title>Description and genomic characterization of Microbulbifer bruguierae sp. nov., isolated from the sediment of mangrove plant Bruguiera sexangula.</title>
        <authorList>
            <person name="Long M."/>
        </authorList>
    </citation>
    <scope>NUCLEOTIDE SEQUENCE [LARGE SCALE GENOMIC DNA]</scope>
    <source>
        <strain evidence="3 4">H12</strain>
    </source>
</reference>
<evidence type="ECO:0000313" key="4">
    <source>
        <dbReference type="Proteomes" id="UP001236500"/>
    </source>
</evidence>
<name>A0ABY8NFW2_9GAMM</name>
<dbReference type="InterPro" id="IPR051398">
    <property type="entry name" value="Polysacch_Deacetylase"/>
</dbReference>
<evidence type="ECO:0000313" key="3">
    <source>
        <dbReference type="EMBL" id="WGL17811.1"/>
    </source>
</evidence>
<keyword evidence="4" id="KW-1185">Reference proteome</keyword>
<proteinExistence type="predicted"/>
<dbReference type="CDD" id="cd10967">
    <property type="entry name" value="CE4_GLA_like_6s"/>
    <property type="match status" value="1"/>
</dbReference>
<dbReference type="InterPro" id="IPR011330">
    <property type="entry name" value="Glyco_hydro/deAcase_b/a-brl"/>
</dbReference>
<dbReference type="Gene3D" id="3.20.20.370">
    <property type="entry name" value="Glycoside hydrolase/deacetylase"/>
    <property type="match status" value="1"/>
</dbReference>
<dbReference type="SUPFAM" id="SSF88713">
    <property type="entry name" value="Glycoside hydrolase/deacetylase"/>
    <property type="match status" value="1"/>
</dbReference>
<sequence>MDASPAISPWPGGADVAVVLTYDDALDSHLDIAIPQLNQRNLPATFYVSGARPAIRMRLDEWRQAARRGHELGNHMLYHPCRKSISNRDWVKPWQDLDGYTLEQFLDEVQVTNSMLEAIDGQQQRTFAYPCGDMIAGGEDVIPGLKKLVSAARLFSIDGQHQPGNSDFYRIASFDGAEKSAAQLIAVVEAARENHSLVGFMFHGVGGDYITVSADAHRALLEHLAAHPDRYWVATMREAVAHLQREQSRGER</sequence>
<dbReference type="RefSeq" id="WP_280321719.1">
    <property type="nucleotide sequence ID" value="NZ_CP118605.1"/>
</dbReference>
<dbReference type="EMBL" id="CP118605">
    <property type="protein sequence ID" value="WGL17811.1"/>
    <property type="molecule type" value="Genomic_DNA"/>
</dbReference>
<protein>
    <submittedName>
        <fullName evidence="3">Polysaccharide deacetylase family protein</fullName>
    </submittedName>
</protein>
<dbReference type="PROSITE" id="PS51677">
    <property type="entry name" value="NODB"/>
    <property type="match status" value="1"/>
</dbReference>
<gene>
    <name evidence="3" type="ORF">PVT68_05820</name>
</gene>
<keyword evidence="1" id="KW-0732">Signal</keyword>
<dbReference type="Proteomes" id="UP001236500">
    <property type="component" value="Chromosome"/>
</dbReference>
<evidence type="ECO:0000259" key="2">
    <source>
        <dbReference type="PROSITE" id="PS51677"/>
    </source>
</evidence>
<dbReference type="InterPro" id="IPR002509">
    <property type="entry name" value="NODB_dom"/>
</dbReference>
<dbReference type="PANTHER" id="PTHR34216">
    <property type="match status" value="1"/>
</dbReference>
<evidence type="ECO:0000256" key="1">
    <source>
        <dbReference type="ARBA" id="ARBA00022729"/>
    </source>
</evidence>